<dbReference type="GO" id="GO:0031120">
    <property type="term" value="P:snRNA pseudouridine synthesis"/>
    <property type="evidence" value="ECO:0007669"/>
    <property type="project" value="TreeGrafter"/>
</dbReference>
<dbReference type="SUPFAM" id="SSF55120">
    <property type="entry name" value="Pseudouridine synthase"/>
    <property type="match status" value="1"/>
</dbReference>
<dbReference type="NCBIfam" id="TIGR00425">
    <property type="entry name" value="CBF5"/>
    <property type="match status" value="1"/>
</dbReference>
<dbReference type="GO" id="GO:1990481">
    <property type="term" value="P:mRNA pseudouridine synthesis"/>
    <property type="evidence" value="ECO:0007669"/>
    <property type="project" value="TreeGrafter"/>
</dbReference>
<dbReference type="FunFam" id="3.30.2350.10:FF:000001">
    <property type="entry name" value="H/ACA ribonucleoprotein complex subunit CBF5"/>
    <property type="match status" value="1"/>
</dbReference>
<keyword evidence="2" id="KW-0413">Isomerase</keyword>
<feature type="region of interest" description="Disordered" evidence="3">
    <location>
        <begin position="472"/>
        <end position="557"/>
    </location>
</feature>
<dbReference type="Gene3D" id="3.30.2350.10">
    <property type="entry name" value="Pseudouridine synthase"/>
    <property type="match status" value="1"/>
</dbReference>
<dbReference type="SMART" id="SM00359">
    <property type="entry name" value="PUA"/>
    <property type="match status" value="1"/>
</dbReference>
<evidence type="ECO:0000259" key="4">
    <source>
        <dbReference type="SMART" id="SM00359"/>
    </source>
</evidence>
<dbReference type="InterPro" id="IPR004521">
    <property type="entry name" value="Uncharacterised_CHP00451"/>
</dbReference>
<dbReference type="GO" id="GO:0031429">
    <property type="term" value="C:box H/ACA snoRNP complex"/>
    <property type="evidence" value="ECO:0007669"/>
    <property type="project" value="TreeGrafter"/>
</dbReference>
<dbReference type="PANTHER" id="PTHR23127:SF0">
    <property type="entry name" value="H_ACA RIBONUCLEOPROTEIN COMPLEX SUBUNIT DKC1"/>
    <property type="match status" value="1"/>
</dbReference>
<name>A0AAD9N7H6_9ANNE</name>
<feature type="compositionally biased region" description="Polar residues" evidence="3">
    <location>
        <begin position="508"/>
        <end position="517"/>
    </location>
</feature>
<evidence type="ECO:0000313" key="7">
    <source>
        <dbReference type="Proteomes" id="UP001208570"/>
    </source>
</evidence>
<dbReference type="InterPro" id="IPR002478">
    <property type="entry name" value="PUA"/>
</dbReference>
<evidence type="ECO:0000256" key="3">
    <source>
        <dbReference type="SAM" id="MobiDB-lite"/>
    </source>
</evidence>
<dbReference type="SUPFAM" id="SSF88697">
    <property type="entry name" value="PUA domain-like"/>
    <property type="match status" value="1"/>
</dbReference>
<dbReference type="PANTHER" id="PTHR23127">
    <property type="entry name" value="CENTROMERE/MICROTUBULE BINDING PROTEIN CBF5"/>
    <property type="match status" value="1"/>
</dbReference>
<dbReference type="InterPro" id="IPR004802">
    <property type="entry name" value="tRNA_PsdUridine_synth_B_fam"/>
</dbReference>
<dbReference type="GO" id="GO:0009982">
    <property type="term" value="F:pseudouridine synthase activity"/>
    <property type="evidence" value="ECO:0007669"/>
    <property type="project" value="InterPro"/>
</dbReference>
<proteinExistence type="inferred from homology"/>
<dbReference type="InterPro" id="IPR032819">
    <property type="entry name" value="TruB_C"/>
</dbReference>
<dbReference type="Pfam" id="PF16198">
    <property type="entry name" value="TruB_C_2"/>
    <property type="match status" value="1"/>
</dbReference>
<dbReference type="PROSITE" id="PS50890">
    <property type="entry name" value="PUA"/>
    <property type="match status" value="1"/>
</dbReference>
<dbReference type="NCBIfam" id="NF003280">
    <property type="entry name" value="PRK04270.1"/>
    <property type="match status" value="1"/>
</dbReference>
<evidence type="ECO:0000313" key="6">
    <source>
        <dbReference type="EMBL" id="KAK2157871.1"/>
    </source>
</evidence>
<accession>A0AAD9N7H6</accession>
<organism evidence="6 7">
    <name type="scientific">Paralvinella palmiformis</name>
    <dbReference type="NCBI Taxonomy" id="53620"/>
    <lineage>
        <taxon>Eukaryota</taxon>
        <taxon>Metazoa</taxon>
        <taxon>Spiralia</taxon>
        <taxon>Lophotrochozoa</taxon>
        <taxon>Annelida</taxon>
        <taxon>Polychaeta</taxon>
        <taxon>Sedentaria</taxon>
        <taxon>Canalipalpata</taxon>
        <taxon>Terebellida</taxon>
        <taxon>Terebelliformia</taxon>
        <taxon>Alvinellidae</taxon>
        <taxon>Paralvinella</taxon>
    </lineage>
</organism>
<dbReference type="SMART" id="SM01136">
    <property type="entry name" value="DKCLD"/>
    <property type="match status" value="1"/>
</dbReference>
<dbReference type="GO" id="GO:0000495">
    <property type="term" value="P:box H/ACA sno(s)RNA 3'-end processing"/>
    <property type="evidence" value="ECO:0007669"/>
    <property type="project" value="TreeGrafter"/>
</dbReference>
<dbReference type="CDD" id="cd21148">
    <property type="entry name" value="PUA_Cbf5"/>
    <property type="match status" value="1"/>
</dbReference>
<keyword evidence="7" id="KW-1185">Reference proteome</keyword>
<protein>
    <submittedName>
        <fullName evidence="6">Uncharacterized protein</fullName>
    </submittedName>
</protein>
<feature type="domain" description="Dyskerin-like" evidence="5">
    <location>
        <begin position="81"/>
        <end position="139"/>
    </location>
</feature>
<feature type="compositionally biased region" description="Basic and acidic residues" evidence="3">
    <location>
        <begin position="472"/>
        <end position="482"/>
    </location>
</feature>
<dbReference type="CDD" id="cd02572">
    <property type="entry name" value="PseudoU_synth_hDyskerin"/>
    <property type="match status" value="1"/>
</dbReference>
<dbReference type="InterPro" id="IPR036974">
    <property type="entry name" value="PUA_sf"/>
</dbReference>
<evidence type="ECO:0000256" key="1">
    <source>
        <dbReference type="ARBA" id="ARBA00008999"/>
    </source>
</evidence>
<dbReference type="Proteomes" id="UP001208570">
    <property type="component" value="Unassembled WGS sequence"/>
</dbReference>
<dbReference type="GO" id="GO:0003723">
    <property type="term" value="F:RNA binding"/>
    <property type="evidence" value="ECO:0007669"/>
    <property type="project" value="InterPro"/>
</dbReference>
<dbReference type="GO" id="GO:0031118">
    <property type="term" value="P:rRNA pseudouridine synthesis"/>
    <property type="evidence" value="ECO:0007669"/>
    <property type="project" value="TreeGrafter"/>
</dbReference>
<dbReference type="Gene3D" id="2.30.130.10">
    <property type="entry name" value="PUA domain"/>
    <property type="match status" value="1"/>
</dbReference>
<feature type="compositionally biased region" description="Basic and acidic residues" evidence="3">
    <location>
        <begin position="528"/>
        <end position="538"/>
    </location>
</feature>
<dbReference type="AlphaFoldDB" id="A0AAD9N7H6"/>
<evidence type="ECO:0000259" key="5">
    <source>
        <dbReference type="SMART" id="SM01136"/>
    </source>
</evidence>
<comment type="caution">
    <text evidence="6">The sequence shown here is derived from an EMBL/GenBank/DDBJ whole genome shotgun (WGS) entry which is preliminary data.</text>
</comment>
<dbReference type="EMBL" id="JAODUP010000183">
    <property type="protein sequence ID" value="KAK2157871.1"/>
    <property type="molecule type" value="Genomic_DNA"/>
</dbReference>
<dbReference type="Pfam" id="PF01472">
    <property type="entry name" value="PUA"/>
    <property type="match status" value="1"/>
</dbReference>
<dbReference type="NCBIfam" id="TIGR00451">
    <property type="entry name" value="unchar_dom_2"/>
    <property type="match status" value="1"/>
</dbReference>
<sequence length="557" mass="62551">MGIRWISEIKVRSWEVVELQKKITMVKLSNNLRLKGGPFTEVVRVGVTPKKEKKKKKLDVGELQTTESFMIRPSDKAAKLDTSQWPLLLKNFDKLNVRTSHYSPLPSGCSPMTREITEYIKCGFINLDKPANPSSHEVVAWIKRILRVEKTGHSGTLDPKVTGCLIVCIERATRLVKSQQSAGKEYVCIFRLHSAVENEKKLAAAITTLTGALFQRPPLISAVKRQLRIRTIYESKLVEYDNQKNMGILWVSCEAGTYIRTLCVHLGLLLGVGGQMQELRRVRSGIQSEMDGLVTMHDVLDAQWLYDHHKDESYLRRVIKPLEALLISHKRIVIKDSAVNAVCYGAKIMLPGVMRYEDGIEVNQEIVIITSKGEAVALAIALMTTAVISTCDHGTVAKIKRVIMERDTYPRKWGLGPVVSSTNYQDQAYGISPIKKKAMIQKGLLDKYGKPNENTPKNWVSTYVYLAGKREDGVVESKKESESTEPVASSLSKRKHDTSSSETDSEAAPSSVTQTPTSEKRKKKKKSKAESDDEQPKSEKKKKKKKKKKEHQSSDSD</sequence>
<dbReference type="Pfam" id="PF08068">
    <property type="entry name" value="DKCLD"/>
    <property type="match status" value="1"/>
</dbReference>
<comment type="similarity">
    <text evidence="1">Belongs to the pseudouridine synthase TruB family.</text>
</comment>
<dbReference type="Pfam" id="PF01509">
    <property type="entry name" value="TruB_N"/>
    <property type="match status" value="1"/>
</dbReference>
<feature type="domain" description="PUA" evidence="4">
    <location>
        <begin position="330"/>
        <end position="404"/>
    </location>
</feature>
<dbReference type="InterPro" id="IPR020103">
    <property type="entry name" value="PsdUridine_synth_cat_dom_sf"/>
</dbReference>
<evidence type="ECO:0000256" key="2">
    <source>
        <dbReference type="ARBA" id="ARBA00023235"/>
    </source>
</evidence>
<dbReference type="InterPro" id="IPR002501">
    <property type="entry name" value="PsdUridine_synth_N"/>
</dbReference>
<dbReference type="InterPro" id="IPR015947">
    <property type="entry name" value="PUA-like_sf"/>
</dbReference>
<dbReference type="InterPro" id="IPR012960">
    <property type="entry name" value="Dyskerin-like"/>
</dbReference>
<feature type="compositionally biased region" description="Basic residues" evidence="3">
    <location>
        <begin position="539"/>
        <end position="550"/>
    </location>
</feature>
<reference evidence="6" key="1">
    <citation type="journal article" date="2023" name="Mol. Biol. Evol.">
        <title>Third-Generation Sequencing Reveals the Adaptive Role of the Epigenome in Three Deep-Sea Polychaetes.</title>
        <authorList>
            <person name="Perez M."/>
            <person name="Aroh O."/>
            <person name="Sun Y."/>
            <person name="Lan Y."/>
            <person name="Juniper S.K."/>
            <person name="Young C.R."/>
            <person name="Angers B."/>
            <person name="Qian P.Y."/>
        </authorList>
    </citation>
    <scope>NUCLEOTIDE SEQUENCE</scope>
    <source>
        <strain evidence="6">P08H-3</strain>
    </source>
</reference>
<gene>
    <name evidence="6" type="ORF">LSH36_183g00001</name>
</gene>